<protein>
    <recommendedName>
        <fullName evidence="1 2">EGF-like domain-containing protein</fullName>
    </recommendedName>
</protein>
<evidence type="ECO:0000313" key="3">
    <source>
        <dbReference type="EMBL" id="KXS93970.1"/>
    </source>
</evidence>
<name>A0A139GUW3_9PEZI</name>
<accession>A0A139GUW3</accession>
<dbReference type="Proteomes" id="UP000070133">
    <property type="component" value="Unassembled WGS sequence"/>
</dbReference>
<feature type="non-terminal residue" evidence="3">
    <location>
        <position position="1"/>
    </location>
</feature>
<comment type="caution">
    <text evidence="3">The sequence shown here is derived from an EMBL/GenBank/DDBJ whole genome shotgun (WGS) entry which is preliminary data.</text>
</comment>
<dbReference type="PROSITE" id="PS00022">
    <property type="entry name" value="EGF_1"/>
    <property type="match status" value="1"/>
</dbReference>
<feature type="domain" description="EGF-like" evidence="1 2">
    <location>
        <begin position="115"/>
        <end position="126"/>
    </location>
</feature>
<proteinExistence type="predicted"/>
<reference evidence="3 4" key="1">
    <citation type="submission" date="2015-07" db="EMBL/GenBank/DDBJ databases">
        <title>Comparative genomics of the Sigatoka disease complex on banana suggests a link between parallel evolutionary changes in Pseudocercospora fijiensis and Pseudocercospora eumusae and increased virulence on the banana host.</title>
        <authorList>
            <person name="Chang T.-C."/>
            <person name="Salvucci A."/>
            <person name="Crous P.W."/>
            <person name="Stergiopoulos I."/>
        </authorList>
    </citation>
    <scope>NUCLEOTIDE SEQUENCE [LARGE SCALE GENOMIC DNA]</scope>
    <source>
        <strain evidence="3 4">CBS 114824</strain>
    </source>
</reference>
<sequence>AASCQSDLCEAPKCQTLSCTDSQVRERVATVRKLTTASADGARERIDEHITAAYAVLFWRNEKNLDLVPRGHSIPIEGLRVKCSYRQNEDCSLNGICSPSRWTSLLRSLSLSSSCQCDPGWIGDNCGVLDLKPARRGKGYNHTQIDESLNYHGPFGNSSWGGQIIHDPDDHSLFHLFADQFDNGCGLSGWRPNSFVVRAESRNGPRGPYHFVEKVTDTFRHNSRIAWSEKDQKWLLWTIGADFVAARNSCASISSKQ</sequence>
<dbReference type="OrthoDB" id="6130531at2759"/>
<evidence type="ECO:0000259" key="1">
    <source>
        <dbReference type="PROSITE" id="PS00022"/>
    </source>
</evidence>
<organism evidence="3 4">
    <name type="scientific">Pseudocercospora eumusae</name>
    <dbReference type="NCBI Taxonomy" id="321146"/>
    <lineage>
        <taxon>Eukaryota</taxon>
        <taxon>Fungi</taxon>
        <taxon>Dikarya</taxon>
        <taxon>Ascomycota</taxon>
        <taxon>Pezizomycotina</taxon>
        <taxon>Dothideomycetes</taxon>
        <taxon>Dothideomycetidae</taxon>
        <taxon>Mycosphaerellales</taxon>
        <taxon>Mycosphaerellaceae</taxon>
        <taxon>Pseudocercospora</taxon>
    </lineage>
</organism>
<evidence type="ECO:0000259" key="2">
    <source>
        <dbReference type="PROSITE" id="PS01186"/>
    </source>
</evidence>
<dbReference type="Gene3D" id="2.10.25.10">
    <property type="entry name" value="Laminin"/>
    <property type="match status" value="1"/>
</dbReference>
<dbReference type="EMBL" id="LFZN01000352">
    <property type="protein sequence ID" value="KXS93970.1"/>
    <property type="molecule type" value="Genomic_DNA"/>
</dbReference>
<keyword evidence="4" id="KW-1185">Reference proteome</keyword>
<dbReference type="PROSITE" id="PS01186">
    <property type="entry name" value="EGF_2"/>
    <property type="match status" value="1"/>
</dbReference>
<gene>
    <name evidence="3" type="ORF">AC578_1752</name>
</gene>
<dbReference type="InterPro" id="IPR000742">
    <property type="entry name" value="EGF"/>
</dbReference>
<dbReference type="AlphaFoldDB" id="A0A139GUW3"/>
<evidence type="ECO:0000313" key="4">
    <source>
        <dbReference type="Proteomes" id="UP000070133"/>
    </source>
</evidence>